<evidence type="ECO:0000256" key="1">
    <source>
        <dbReference type="ARBA" id="ARBA00012344"/>
    </source>
</evidence>
<keyword evidence="2" id="KW-0456">Lyase</keyword>
<organism evidence="5 6">
    <name type="scientific">Iphiclides podalirius</name>
    <name type="common">scarce swallowtail</name>
    <dbReference type="NCBI Taxonomy" id="110791"/>
    <lineage>
        <taxon>Eukaryota</taxon>
        <taxon>Metazoa</taxon>
        <taxon>Ecdysozoa</taxon>
        <taxon>Arthropoda</taxon>
        <taxon>Hexapoda</taxon>
        <taxon>Insecta</taxon>
        <taxon>Pterygota</taxon>
        <taxon>Neoptera</taxon>
        <taxon>Endopterygota</taxon>
        <taxon>Lepidoptera</taxon>
        <taxon>Glossata</taxon>
        <taxon>Ditrysia</taxon>
        <taxon>Papilionoidea</taxon>
        <taxon>Papilionidae</taxon>
        <taxon>Papilioninae</taxon>
        <taxon>Iphiclides</taxon>
    </lineage>
</organism>
<comment type="function">
    <text evidence="4">Catalyzes the cleavage of glutathione into 5-oxo-L-proline and a Cys-Gly dipeptide. Acts specifically on glutathione, but not on other gamma-glutamyl peptides.</text>
</comment>
<name>A0ABN8IFJ7_9NEOP</name>
<dbReference type="Proteomes" id="UP000837857">
    <property type="component" value="Chromosome 21"/>
</dbReference>
<dbReference type="InterPro" id="IPR006840">
    <property type="entry name" value="ChaC"/>
</dbReference>
<evidence type="ECO:0000256" key="2">
    <source>
        <dbReference type="ARBA" id="ARBA00023239"/>
    </source>
</evidence>
<dbReference type="PANTHER" id="PTHR12192:SF2">
    <property type="entry name" value="GLUTATHIONE-SPECIFIC GAMMA-GLUTAMYLCYCLOTRANSFERASE 2"/>
    <property type="match status" value="1"/>
</dbReference>
<evidence type="ECO:0000313" key="6">
    <source>
        <dbReference type="Proteomes" id="UP000837857"/>
    </source>
</evidence>
<evidence type="ECO:0000256" key="3">
    <source>
        <dbReference type="ARBA" id="ARBA00043195"/>
    </source>
</evidence>
<evidence type="ECO:0000313" key="5">
    <source>
        <dbReference type="EMBL" id="CAH2054627.1"/>
    </source>
</evidence>
<reference evidence="5" key="1">
    <citation type="submission" date="2022-03" db="EMBL/GenBank/DDBJ databases">
        <authorList>
            <person name="Martin H S."/>
        </authorList>
    </citation>
    <scope>NUCLEOTIDE SEQUENCE</scope>
</reference>
<sequence length="120" mass="13831">MVWGIAYKIRSEDIENVTNHLDFREKNGYCKKSVTFYPKDKSVEPFDLTLYIASNENESYAGPASLEEIAKQVISCHGPSGSNKEYVYNLARAMREIAPDVEDEHLFSLEETLRRLEKDH</sequence>
<protein>
    <recommendedName>
        <fullName evidence="1">glutathione-specific gamma-glutamylcyclotransferase</fullName>
        <ecNumber evidence="1">4.3.2.7</ecNumber>
    </recommendedName>
    <alternativeName>
        <fullName evidence="3">Cation transport regulator-like protein 2</fullName>
    </alternativeName>
</protein>
<dbReference type="EC" id="4.3.2.7" evidence="1"/>
<dbReference type="Pfam" id="PF04752">
    <property type="entry name" value="ChaC"/>
    <property type="match status" value="1"/>
</dbReference>
<evidence type="ECO:0000256" key="4">
    <source>
        <dbReference type="ARBA" id="ARBA00045227"/>
    </source>
</evidence>
<keyword evidence="6" id="KW-1185">Reference proteome</keyword>
<dbReference type="EMBL" id="OW152833">
    <property type="protein sequence ID" value="CAH2054627.1"/>
    <property type="molecule type" value="Genomic_DNA"/>
</dbReference>
<gene>
    <name evidence="5" type="ORF">IPOD504_LOCUS8710</name>
</gene>
<dbReference type="PANTHER" id="PTHR12192">
    <property type="entry name" value="CATION TRANSPORT PROTEIN CHAC-RELATED"/>
    <property type="match status" value="1"/>
</dbReference>
<accession>A0ABN8IFJ7</accession>
<feature type="non-terminal residue" evidence="5">
    <location>
        <position position="1"/>
    </location>
</feature>
<proteinExistence type="predicted"/>